<dbReference type="RefSeq" id="WP_135030035.1">
    <property type="nucleotide sequence ID" value="NZ_BMLA01000002.1"/>
</dbReference>
<evidence type="ECO:0000259" key="2">
    <source>
        <dbReference type="Pfam" id="PF13439"/>
    </source>
</evidence>
<dbReference type="Pfam" id="PF13439">
    <property type="entry name" value="Glyco_transf_4"/>
    <property type="match status" value="1"/>
</dbReference>
<dbReference type="EC" id="2.4.1.-" evidence="3"/>
<dbReference type="GO" id="GO:1901137">
    <property type="term" value="P:carbohydrate derivative biosynthetic process"/>
    <property type="evidence" value="ECO:0007669"/>
    <property type="project" value="UniProtKB-ARBA"/>
</dbReference>
<evidence type="ECO:0000313" key="4">
    <source>
        <dbReference type="Proteomes" id="UP000560081"/>
    </source>
</evidence>
<keyword evidence="3" id="KW-0328">Glycosyltransferase</keyword>
<dbReference type="Gene3D" id="3.40.50.2000">
    <property type="entry name" value="Glycogen Phosphorylase B"/>
    <property type="match status" value="2"/>
</dbReference>
<feature type="domain" description="Glycosyl transferase family 1" evidence="1">
    <location>
        <begin position="200"/>
        <end position="354"/>
    </location>
</feature>
<accession>A0A4Y8X0U6</accession>
<dbReference type="CDD" id="cd03814">
    <property type="entry name" value="GT4-like"/>
    <property type="match status" value="1"/>
</dbReference>
<dbReference type="InterPro" id="IPR028098">
    <property type="entry name" value="Glyco_trans_4-like_N"/>
</dbReference>
<dbReference type="Proteomes" id="UP000560081">
    <property type="component" value="Unassembled WGS sequence"/>
</dbReference>
<sequence>MRVAVIAESFLPHMNGVTNSVLQVLKHLRSRGDEAIVIAPAASWTAGWTQRGGAGQAPTEVGGFPVVALPSVPMSGYSSVRVAYGTVARLRGLLSGFRPDVVHIASPFVLGWRAVQAAEELGIPSVAVYQTEVPRYAAKYGAPWLEDVLWNHVTRLHNTATLTLAPSSFTLRQLHRVGVRRVHLWGRGVDSQRFHPAKRDEALRAELAPRGERLIGFVGRLAHEKQVQDLAVLSDLPGTRLVVIGSGPLREQLERQLPGAHFAGFQGGEDLARHVASLDLFVHPGESDTFGQTLQEAMASRVPVVAVGRGGPLDIVGSSRTGWIYEPGRLDEMRAQVADLVYDDAKRDAFAEAAWASMQGRTWPVLCEQLLDHYAHAVHIQRRRRGELARRFLDMPGSLAGRAGRVLG</sequence>
<evidence type="ECO:0000259" key="1">
    <source>
        <dbReference type="Pfam" id="PF00534"/>
    </source>
</evidence>
<dbReference type="PANTHER" id="PTHR45947:SF3">
    <property type="entry name" value="SULFOQUINOVOSYL TRANSFERASE SQD2"/>
    <property type="match status" value="1"/>
</dbReference>
<dbReference type="InterPro" id="IPR050194">
    <property type="entry name" value="Glycosyltransferase_grp1"/>
</dbReference>
<dbReference type="EMBL" id="JACHMC010000001">
    <property type="protein sequence ID" value="MBB4883394.1"/>
    <property type="molecule type" value="Genomic_DNA"/>
</dbReference>
<proteinExistence type="predicted"/>
<dbReference type="AlphaFoldDB" id="A0A4Y8X0U6"/>
<dbReference type="SUPFAM" id="SSF53756">
    <property type="entry name" value="UDP-Glycosyltransferase/glycogen phosphorylase"/>
    <property type="match status" value="1"/>
</dbReference>
<name>A0A4Y8X0U6_9MICC</name>
<keyword evidence="3" id="KW-0808">Transferase</keyword>
<evidence type="ECO:0000313" key="3">
    <source>
        <dbReference type="EMBL" id="MBB4883394.1"/>
    </source>
</evidence>
<dbReference type="Pfam" id="PF00534">
    <property type="entry name" value="Glycos_transf_1"/>
    <property type="match status" value="1"/>
</dbReference>
<feature type="domain" description="Glycosyltransferase subfamily 4-like N-terminal" evidence="2">
    <location>
        <begin position="15"/>
        <end position="193"/>
    </location>
</feature>
<dbReference type="PANTHER" id="PTHR45947">
    <property type="entry name" value="SULFOQUINOVOSYL TRANSFERASE SQD2"/>
    <property type="match status" value="1"/>
</dbReference>
<protein>
    <submittedName>
        <fullName evidence="3">Phosphatidylinositol alpha 1,6-mannosyltransferase</fullName>
        <ecNumber evidence="3">2.4.1.-</ecNumber>
    </submittedName>
</protein>
<dbReference type="GO" id="GO:0016758">
    <property type="term" value="F:hexosyltransferase activity"/>
    <property type="evidence" value="ECO:0007669"/>
    <property type="project" value="TreeGrafter"/>
</dbReference>
<dbReference type="OrthoDB" id="9802525at2"/>
<reference evidence="3 4" key="1">
    <citation type="submission" date="2020-08" db="EMBL/GenBank/DDBJ databases">
        <title>Sequencing the genomes of 1000 actinobacteria strains.</title>
        <authorList>
            <person name="Klenk H.-P."/>
        </authorList>
    </citation>
    <scope>NUCLEOTIDE SEQUENCE [LARGE SCALE GENOMIC DNA]</scope>
    <source>
        <strain evidence="3 4">DSM 19079</strain>
    </source>
</reference>
<dbReference type="InterPro" id="IPR001296">
    <property type="entry name" value="Glyco_trans_1"/>
</dbReference>
<organism evidence="3 4">
    <name type="scientific">Micrococcus flavus</name>
    <dbReference type="NCBI Taxonomy" id="384602"/>
    <lineage>
        <taxon>Bacteria</taxon>
        <taxon>Bacillati</taxon>
        <taxon>Actinomycetota</taxon>
        <taxon>Actinomycetes</taxon>
        <taxon>Micrococcales</taxon>
        <taxon>Micrococcaceae</taxon>
        <taxon>Micrococcus</taxon>
    </lineage>
</organism>
<gene>
    <name evidence="3" type="ORF">BJ976_001745</name>
</gene>
<keyword evidence="4" id="KW-1185">Reference proteome</keyword>
<comment type="caution">
    <text evidence="3">The sequence shown here is derived from an EMBL/GenBank/DDBJ whole genome shotgun (WGS) entry which is preliminary data.</text>
</comment>